<keyword evidence="1" id="KW-0472">Membrane</keyword>
<sequence length="42" mass="4915">MNMLIGFLVFITLEIAIIATIGFTYFHEDDKNFKNYRKGKNS</sequence>
<protein>
    <submittedName>
        <fullName evidence="2">Uncharacterized protein</fullName>
    </submittedName>
</protein>
<evidence type="ECO:0000256" key="1">
    <source>
        <dbReference type="SAM" id="Phobius"/>
    </source>
</evidence>
<name>A0A8S5RHU4_9VIRU</name>
<organism evidence="2">
    <name type="scientific">virus sp. ctML55</name>
    <dbReference type="NCBI Taxonomy" id="2827627"/>
    <lineage>
        <taxon>Viruses</taxon>
    </lineage>
</organism>
<feature type="transmembrane region" description="Helical" evidence="1">
    <location>
        <begin position="6"/>
        <end position="26"/>
    </location>
</feature>
<keyword evidence="1" id="KW-1133">Transmembrane helix</keyword>
<evidence type="ECO:0000313" key="2">
    <source>
        <dbReference type="EMBL" id="DAE30690.1"/>
    </source>
</evidence>
<accession>A0A8S5RHU4</accession>
<proteinExistence type="predicted"/>
<keyword evidence="1" id="KW-0812">Transmembrane</keyword>
<reference evidence="2" key="1">
    <citation type="journal article" date="2021" name="Proc. Natl. Acad. Sci. U.S.A.">
        <title>A Catalog of Tens of Thousands of Viruses from Human Metagenomes Reveals Hidden Associations with Chronic Diseases.</title>
        <authorList>
            <person name="Tisza M.J."/>
            <person name="Buck C.B."/>
        </authorList>
    </citation>
    <scope>NUCLEOTIDE SEQUENCE</scope>
    <source>
        <strain evidence="2">CtML55</strain>
    </source>
</reference>
<dbReference type="EMBL" id="BK059105">
    <property type="protein sequence ID" value="DAE30690.1"/>
    <property type="molecule type" value="Genomic_DNA"/>
</dbReference>